<dbReference type="PANTHER" id="PTHR40078:SF1">
    <property type="entry name" value="INTEGRAL MEMBRANE PROTEIN"/>
    <property type="match status" value="1"/>
</dbReference>
<keyword evidence="2" id="KW-0472">Membrane</keyword>
<evidence type="ECO:0008006" key="5">
    <source>
        <dbReference type="Google" id="ProtNLM"/>
    </source>
</evidence>
<feature type="transmembrane region" description="Helical" evidence="2">
    <location>
        <begin position="109"/>
        <end position="132"/>
    </location>
</feature>
<dbReference type="AlphaFoldDB" id="A0AA41XJR0"/>
<feature type="compositionally biased region" description="Low complexity" evidence="1">
    <location>
        <begin position="211"/>
        <end position="225"/>
    </location>
</feature>
<name>A0AA41XJR0_9MICO</name>
<reference evidence="3" key="1">
    <citation type="submission" date="2022-08" db="EMBL/GenBank/DDBJ databases">
        <authorList>
            <person name="Deng Y."/>
            <person name="Han X.-F."/>
            <person name="Zhang Y.-Q."/>
        </authorList>
    </citation>
    <scope>NUCLEOTIDE SEQUENCE</scope>
    <source>
        <strain evidence="3">CPCC 203407</strain>
    </source>
</reference>
<feature type="transmembrane region" description="Helical" evidence="2">
    <location>
        <begin position="50"/>
        <end position="69"/>
    </location>
</feature>
<gene>
    <name evidence="3" type="ORF">N1028_18265</name>
</gene>
<feature type="transmembrane region" description="Helical" evidence="2">
    <location>
        <begin position="179"/>
        <end position="199"/>
    </location>
</feature>
<dbReference type="EMBL" id="JANLCK010000015">
    <property type="protein sequence ID" value="MCS5727845.1"/>
    <property type="molecule type" value="Genomic_DNA"/>
</dbReference>
<dbReference type="Pfam" id="PF19700">
    <property type="entry name" value="DUF6198"/>
    <property type="match status" value="1"/>
</dbReference>
<dbReference type="Proteomes" id="UP001165587">
    <property type="component" value="Unassembled WGS sequence"/>
</dbReference>
<evidence type="ECO:0000256" key="1">
    <source>
        <dbReference type="SAM" id="MobiDB-lite"/>
    </source>
</evidence>
<dbReference type="RefSeq" id="WP_259530909.1">
    <property type="nucleotide sequence ID" value="NZ_JANLCK010000015.1"/>
</dbReference>
<protein>
    <recommendedName>
        <fullName evidence="5">Membrane protein YczE</fullName>
    </recommendedName>
</protein>
<evidence type="ECO:0000313" key="4">
    <source>
        <dbReference type="Proteomes" id="UP001165587"/>
    </source>
</evidence>
<organism evidence="3 4">
    <name type="scientific">Herbiconiux oxytropis</name>
    <dbReference type="NCBI Taxonomy" id="2970915"/>
    <lineage>
        <taxon>Bacteria</taxon>
        <taxon>Bacillati</taxon>
        <taxon>Actinomycetota</taxon>
        <taxon>Actinomycetes</taxon>
        <taxon>Micrococcales</taxon>
        <taxon>Microbacteriaceae</taxon>
        <taxon>Herbiconiux</taxon>
    </lineage>
</organism>
<feature type="region of interest" description="Disordered" evidence="1">
    <location>
        <begin position="205"/>
        <end position="240"/>
    </location>
</feature>
<dbReference type="InterPro" id="IPR038750">
    <property type="entry name" value="YczE/YyaS-like"/>
</dbReference>
<accession>A0AA41XJR0</accession>
<keyword evidence="2" id="KW-0812">Transmembrane</keyword>
<proteinExistence type="predicted"/>
<comment type="caution">
    <text evidence="3">The sequence shown here is derived from an EMBL/GenBank/DDBJ whole genome shotgun (WGS) entry which is preliminary data.</text>
</comment>
<feature type="transmembrane region" description="Helical" evidence="2">
    <location>
        <begin position="76"/>
        <end position="97"/>
    </location>
</feature>
<sequence>MSRSFALRFARLLAGLLLYGLAESLMVHATIGVSPWMVFAQGIANVTGLGIGLLTVLIGGAVLLAWIPLRQRPGLGTLMNVLLVGPFIELGLLLFPAPEVFGATGLASVLVSAGYFTIGLLLLAVASGVYIGAAMGPGPRDGLMTGLHSRLGWPIWLGRTAVEGTVLLAGWLLGGNVGLGTVAFALLVGPLCGVSLRWFGVTKAGAGSRGPRATRPSHRSSPASRSSRRPSRRASSPARV</sequence>
<feature type="transmembrane region" description="Helical" evidence="2">
    <location>
        <begin position="153"/>
        <end position="173"/>
    </location>
</feature>
<keyword evidence="2" id="KW-1133">Transmembrane helix</keyword>
<evidence type="ECO:0000256" key="2">
    <source>
        <dbReference type="SAM" id="Phobius"/>
    </source>
</evidence>
<dbReference type="PANTHER" id="PTHR40078">
    <property type="entry name" value="INTEGRAL MEMBRANE PROTEIN-RELATED"/>
    <property type="match status" value="1"/>
</dbReference>
<evidence type="ECO:0000313" key="3">
    <source>
        <dbReference type="EMBL" id="MCS5727845.1"/>
    </source>
</evidence>
<keyword evidence="4" id="KW-1185">Reference proteome</keyword>